<dbReference type="PROSITE" id="PS01063">
    <property type="entry name" value="SIGMA70_ECF"/>
    <property type="match status" value="1"/>
</dbReference>
<gene>
    <name evidence="9" type="ordered locus">Cabther_A1376</name>
</gene>
<keyword evidence="2 6" id="KW-0805">Transcription regulation</keyword>
<dbReference type="InterPro" id="IPR039425">
    <property type="entry name" value="RNA_pol_sigma-70-like"/>
</dbReference>
<dbReference type="STRING" id="981222.Cabther_A1376"/>
<comment type="similarity">
    <text evidence="1 6">Belongs to the sigma-70 factor family. ECF subfamily.</text>
</comment>
<dbReference type="Gene3D" id="1.10.1740.10">
    <property type="match status" value="1"/>
</dbReference>
<feature type="region of interest" description="Disordered" evidence="7">
    <location>
        <begin position="1"/>
        <end position="20"/>
    </location>
</feature>
<evidence type="ECO:0000256" key="7">
    <source>
        <dbReference type="SAM" id="MobiDB-lite"/>
    </source>
</evidence>
<evidence type="ECO:0000256" key="2">
    <source>
        <dbReference type="ARBA" id="ARBA00023015"/>
    </source>
</evidence>
<dbReference type="EMBL" id="CP002514">
    <property type="protein sequence ID" value="AEP12127.1"/>
    <property type="molecule type" value="Genomic_DNA"/>
</dbReference>
<evidence type="ECO:0000256" key="5">
    <source>
        <dbReference type="ARBA" id="ARBA00023163"/>
    </source>
</evidence>
<dbReference type="InterPro" id="IPR013325">
    <property type="entry name" value="RNA_pol_sigma_r2"/>
</dbReference>
<evidence type="ECO:0000256" key="4">
    <source>
        <dbReference type="ARBA" id="ARBA00023125"/>
    </source>
</evidence>
<accession>G2LG14</accession>
<proteinExistence type="inferred from homology"/>
<dbReference type="PANTHER" id="PTHR43133:SF62">
    <property type="entry name" value="RNA POLYMERASE SIGMA FACTOR SIGZ"/>
    <property type="match status" value="1"/>
</dbReference>
<dbReference type="Gene3D" id="1.10.10.10">
    <property type="entry name" value="Winged helix-like DNA-binding domain superfamily/Winged helix DNA-binding domain"/>
    <property type="match status" value="1"/>
</dbReference>
<dbReference type="Proteomes" id="UP000006791">
    <property type="component" value="Chromosome 1"/>
</dbReference>
<dbReference type="AlphaFoldDB" id="G2LG14"/>
<dbReference type="SUPFAM" id="SSF88659">
    <property type="entry name" value="Sigma3 and sigma4 domains of RNA polymerase sigma factors"/>
    <property type="match status" value="1"/>
</dbReference>
<organism evidence="9 10">
    <name type="scientific">Chloracidobacterium thermophilum (strain B)</name>
    <dbReference type="NCBI Taxonomy" id="981222"/>
    <lineage>
        <taxon>Bacteria</taxon>
        <taxon>Pseudomonadati</taxon>
        <taxon>Acidobacteriota</taxon>
        <taxon>Terriglobia</taxon>
        <taxon>Terriglobales</taxon>
        <taxon>Acidobacteriaceae</taxon>
        <taxon>Chloracidobacterium</taxon>
    </lineage>
</organism>
<dbReference type="HOGENOM" id="CLU_047691_6_0_0"/>
<dbReference type="NCBIfam" id="TIGR02937">
    <property type="entry name" value="sigma70-ECF"/>
    <property type="match status" value="1"/>
</dbReference>
<keyword evidence="4 6" id="KW-0238">DNA-binding</keyword>
<dbReference type="PANTHER" id="PTHR43133">
    <property type="entry name" value="RNA POLYMERASE ECF-TYPE SIGMA FACTO"/>
    <property type="match status" value="1"/>
</dbReference>
<keyword evidence="5 6" id="KW-0804">Transcription</keyword>
<evidence type="ECO:0000313" key="9">
    <source>
        <dbReference type="EMBL" id="AEP12127.1"/>
    </source>
</evidence>
<feature type="domain" description="RNA polymerase sigma-70 region 2" evidence="8">
    <location>
        <begin position="39"/>
        <end position="100"/>
    </location>
</feature>
<evidence type="ECO:0000313" key="10">
    <source>
        <dbReference type="Proteomes" id="UP000006791"/>
    </source>
</evidence>
<dbReference type="InterPro" id="IPR036388">
    <property type="entry name" value="WH-like_DNA-bd_sf"/>
</dbReference>
<dbReference type="InterPro" id="IPR013324">
    <property type="entry name" value="RNA_pol_sigma_r3/r4-like"/>
</dbReference>
<evidence type="ECO:0000256" key="3">
    <source>
        <dbReference type="ARBA" id="ARBA00023082"/>
    </source>
</evidence>
<dbReference type="GO" id="GO:0016987">
    <property type="term" value="F:sigma factor activity"/>
    <property type="evidence" value="ECO:0007669"/>
    <property type="project" value="UniProtKB-KW"/>
</dbReference>
<reference evidence="9 10" key="1">
    <citation type="journal article" date="2012" name="Environ. Microbiol.">
        <title>Complete genome of Candidatus Chloracidobacterium thermophilum, a chlorophyll-based photoheterotroph belonging to the phylum Acidobacteria.</title>
        <authorList>
            <person name="Garcia Costas A.M."/>
            <person name="Liu Z."/>
            <person name="Tomsho L.P."/>
            <person name="Schuster S.C."/>
            <person name="Ward D.M."/>
            <person name="Bryant D.A."/>
        </authorList>
    </citation>
    <scope>NUCLEOTIDE SEQUENCE [LARGE SCALE GENOMIC DNA]</scope>
    <source>
        <strain evidence="9 10">B</strain>
    </source>
</reference>
<name>G2LG14_CHLTF</name>
<dbReference type="GO" id="GO:0006352">
    <property type="term" value="P:DNA-templated transcription initiation"/>
    <property type="evidence" value="ECO:0007669"/>
    <property type="project" value="InterPro"/>
</dbReference>
<keyword evidence="10" id="KW-1185">Reference proteome</keyword>
<evidence type="ECO:0000256" key="6">
    <source>
        <dbReference type="RuleBase" id="RU000716"/>
    </source>
</evidence>
<sequence length="208" mass="23227">MSEPSTPANNAKKPWPKNRGTKIMNQAHSASGCLLDAWQAYEKALLAFLLHRTSDPDAAEDLLQEVFLKALRQGQAFCALDNPRAWLFQVARHAVIDRARLSKPVESLPEHLAAAPVVERRPVDELEACLSHNLLRLEAEDRHIIEACDLRGQTVRAYAEAHGLTLPAAKSRLLRARKRLRDRLVENCQVRFDESGRVCCHVSPSAAS</sequence>
<dbReference type="KEGG" id="ctm:Cabther_A1376"/>
<dbReference type="InterPro" id="IPR014284">
    <property type="entry name" value="RNA_pol_sigma-70_dom"/>
</dbReference>
<evidence type="ECO:0000259" key="8">
    <source>
        <dbReference type="Pfam" id="PF04542"/>
    </source>
</evidence>
<dbReference type="InterPro" id="IPR007627">
    <property type="entry name" value="RNA_pol_sigma70_r2"/>
</dbReference>
<dbReference type="SUPFAM" id="SSF88946">
    <property type="entry name" value="Sigma2 domain of RNA polymerase sigma factors"/>
    <property type="match status" value="1"/>
</dbReference>
<protein>
    <recommendedName>
        <fullName evidence="6">RNA polymerase sigma factor</fullName>
    </recommendedName>
</protein>
<dbReference type="InterPro" id="IPR000838">
    <property type="entry name" value="RNA_pol_sigma70_ECF_CS"/>
</dbReference>
<keyword evidence="3 6" id="KW-0731">Sigma factor</keyword>
<dbReference type="GO" id="GO:0003677">
    <property type="term" value="F:DNA binding"/>
    <property type="evidence" value="ECO:0007669"/>
    <property type="project" value="UniProtKB-KW"/>
</dbReference>
<evidence type="ECO:0000256" key="1">
    <source>
        <dbReference type="ARBA" id="ARBA00010641"/>
    </source>
</evidence>
<dbReference type="Pfam" id="PF04542">
    <property type="entry name" value="Sigma70_r2"/>
    <property type="match status" value="1"/>
</dbReference>